<keyword evidence="1" id="KW-0472">Membrane</keyword>
<protein>
    <submittedName>
        <fullName evidence="2">Uncharacterized protein</fullName>
    </submittedName>
</protein>
<evidence type="ECO:0000256" key="1">
    <source>
        <dbReference type="SAM" id="Phobius"/>
    </source>
</evidence>
<dbReference type="EMBL" id="LR031873">
    <property type="protein sequence ID" value="VDD07941.1"/>
    <property type="molecule type" value="Genomic_DNA"/>
</dbReference>
<keyword evidence="1" id="KW-0812">Transmembrane</keyword>
<sequence length="47" mass="5804">MKNSTKFSINNSKIFSFIVMIILKWIFFEFDETVFYNYHLLYLFPNV</sequence>
<dbReference type="AlphaFoldDB" id="A0A3P6CDQ9"/>
<evidence type="ECO:0000313" key="2">
    <source>
        <dbReference type="EMBL" id="VDD07941.1"/>
    </source>
</evidence>
<name>A0A3P6CDQ9_BRAOL</name>
<feature type="transmembrane region" description="Helical" evidence="1">
    <location>
        <begin position="12"/>
        <end position="28"/>
    </location>
</feature>
<reference evidence="2" key="1">
    <citation type="submission" date="2018-11" db="EMBL/GenBank/DDBJ databases">
        <authorList>
            <consortium name="Genoscope - CEA"/>
            <person name="William W."/>
        </authorList>
    </citation>
    <scope>NUCLEOTIDE SEQUENCE</scope>
</reference>
<accession>A0A3P6CDQ9</accession>
<organism evidence="2">
    <name type="scientific">Brassica oleracea</name>
    <name type="common">Wild cabbage</name>
    <dbReference type="NCBI Taxonomy" id="3712"/>
    <lineage>
        <taxon>Eukaryota</taxon>
        <taxon>Viridiplantae</taxon>
        <taxon>Streptophyta</taxon>
        <taxon>Embryophyta</taxon>
        <taxon>Tracheophyta</taxon>
        <taxon>Spermatophyta</taxon>
        <taxon>Magnoliopsida</taxon>
        <taxon>eudicotyledons</taxon>
        <taxon>Gunneridae</taxon>
        <taxon>Pentapetalae</taxon>
        <taxon>rosids</taxon>
        <taxon>malvids</taxon>
        <taxon>Brassicales</taxon>
        <taxon>Brassicaceae</taxon>
        <taxon>Brassiceae</taxon>
        <taxon>Brassica</taxon>
    </lineage>
</organism>
<keyword evidence="1" id="KW-1133">Transmembrane helix</keyword>
<proteinExistence type="predicted"/>
<gene>
    <name evidence="2" type="ORF">BOLC4T23762H</name>
</gene>